<evidence type="ECO:0008006" key="4">
    <source>
        <dbReference type="Google" id="ProtNLM"/>
    </source>
</evidence>
<keyword evidence="1" id="KW-0812">Transmembrane</keyword>
<name>A0ABS2GDV6_9FIRM</name>
<accession>A0ABS2GDV6</accession>
<feature type="transmembrane region" description="Helical" evidence="1">
    <location>
        <begin position="78"/>
        <end position="99"/>
    </location>
</feature>
<keyword evidence="3" id="KW-1185">Reference proteome</keyword>
<comment type="caution">
    <text evidence="2">The sequence shown here is derived from an EMBL/GenBank/DDBJ whole genome shotgun (WGS) entry which is preliminary data.</text>
</comment>
<sequence>MRERWEQYLNEVVSHVRFPFERGKIRQEIADHIEDLYEDLCSQEMEEEQAAQLALEWMGDSEEVGKALDREHHPVLGWTWLVLGVVCVLLVLKTVFGIVDTGWGILRGYREELEPASESAVVYTIYPEIEKQLYHDKLMIDKIVYYEDGTLAVDYATWHNPLERGNYWTLSIHMDALADGEKYHLGGGGYKNGGYYGKGQMRLQEVPADADTLLIYAEAASMMDGMPLEISLTEGRVTAK</sequence>
<gene>
    <name evidence="2" type="ORF">H9X83_11230</name>
</gene>
<dbReference type="NCBIfam" id="NF038403">
    <property type="entry name" value="perm_prefix_1"/>
    <property type="match status" value="1"/>
</dbReference>
<keyword evidence="1" id="KW-0472">Membrane</keyword>
<reference evidence="2 3" key="1">
    <citation type="journal article" date="2021" name="Sci. Rep.">
        <title>The distribution of antibiotic resistance genes in chicken gut microbiota commensals.</title>
        <authorList>
            <person name="Juricova H."/>
            <person name="Matiasovicova J."/>
            <person name="Kubasova T."/>
            <person name="Cejkova D."/>
            <person name="Rychlik I."/>
        </authorList>
    </citation>
    <scope>NUCLEOTIDE SEQUENCE [LARGE SCALE GENOMIC DNA]</scope>
    <source>
        <strain evidence="2 3">An431b</strain>
    </source>
</reference>
<evidence type="ECO:0000313" key="3">
    <source>
        <dbReference type="Proteomes" id="UP000729290"/>
    </source>
</evidence>
<dbReference type="RefSeq" id="WP_205134342.1">
    <property type="nucleotide sequence ID" value="NZ_JACSNT010000017.1"/>
</dbReference>
<keyword evidence="1" id="KW-1133">Transmembrane helix</keyword>
<dbReference type="Proteomes" id="UP000729290">
    <property type="component" value="Unassembled WGS sequence"/>
</dbReference>
<dbReference type="EMBL" id="JACSNV010000019">
    <property type="protein sequence ID" value="MBM6878723.1"/>
    <property type="molecule type" value="Genomic_DNA"/>
</dbReference>
<evidence type="ECO:0000256" key="1">
    <source>
        <dbReference type="SAM" id="Phobius"/>
    </source>
</evidence>
<evidence type="ECO:0000313" key="2">
    <source>
        <dbReference type="EMBL" id="MBM6878723.1"/>
    </source>
</evidence>
<organism evidence="2 3">
    <name type="scientific">Anaerotignum lactatifermentans</name>
    <dbReference type="NCBI Taxonomy" id="160404"/>
    <lineage>
        <taxon>Bacteria</taxon>
        <taxon>Bacillati</taxon>
        <taxon>Bacillota</taxon>
        <taxon>Clostridia</taxon>
        <taxon>Lachnospirales</taxon>
        <taxon>Anaerotignaceae</taxon>
        <taxon>Anaerotignum</taxon>
    </lineage>
</organism>
<proteinExistence type="predicted"/>
<protein>
    <recommendedName>
        <fullName evidence="4">DUF4178 domain-containing protein</fullName>
    </recommendedName>
</protein>
<dbReference type="InterPro" id="IPR047928">
    <property type="entry name" value="Perm_prefix_1"/>
</dbReference>